<gene>
    <name evidence="1" type="ORF">TBIB3V08_LOCUS9594</name>
</gene>
<dbReference type="EMBL" id="OD568719">
    <property type="protein sequence ID" value="CAD7447278.1"/>
    <property type="molecule type" value="Genomic_DNA"/>
</dbReference>
<sequence>MPAHLDGEVISKLSRTATNLLGPQVELRWDSKGAVSENEESMGNNNNKDTVTDEILIQKDNVLRYYSREYECYKMLQGLGISCNSSLECYLPLDLSMGIECGPSQICSCSPGFMPSQDRQFCMAEQTEFLQ</sequence>
<accession>A0A7R9I6D8</accession>
<protein>
    <submittedName>
        <fullName evidence="1">Uncharacterized protein</fullName>
    </submittedName>
</protein>
<organism evidence="1">
    <name type="scientific">Timema bartmani</name>
    <dbReference type="NCBI Taxonomy" id="61472"/>
    <lineage>
        <taxon>Eukaryota</taxon>
        <taxon>Metazoa</taxon>
        <taxon>Ecdysozoa</taxon>
        <taxon>Arthropoda</taxon>
        <taxon>Hexapoda</taxon>
        <taxon>Insecta</taxon>
        <taxon>Pterygota</taxon>
        <taxon>Neoptera</taxon>
        <taxon>Polyneoptera</taxon>
        <taxon>Phasmatodea</taxon>
        <taxon>Timematodea</taxon>
        <taxon>Timematoidea</taxon>
        <taxon>Timematidae</taxon>
        <taxon>Timema</taxon>
    </lineage>
</organism>
<dbReference type="AlphaFoldDB" id="A0A7R9I6D8"/>
<reference evidence="1" key="1">
    <citation type="submission" date="2020-11" db="EMBL/GenBank/DDBJ databases">
        <authorList>
            <person name="Tran Van P."/>
        </authorList>
    </citation>
    <scope>NUCLEOTIDE SEQUENCE</scope>
</reference>
<proteinExistence type="predicted"/>
<evidence type="ECO:0000313" key="1">
    <source>
        <dbReference type="EMBL" id="CAD7447278.1"/>
    </source>
</evidence>
<name>A0A7R9I6D8_9NEOP</name>